<evidence type="ECO:0000256" key="2">
    <source>
        <dbReference type="ARBA" id="ARBA00006643"/>
    </source>
</evidence>
<comment type="subcellular location">
    <subcellularLocation>
        <location evidence="1">Mitochondrion</location>
    </subcellularLocation>
</comment>
<evidence type="ECO:0000259" key="8">
    <source>
        <dbReference type="Pfam" id="PF17177"/>
    </source>
</evidence>
<dbReference type="InterPro" id="IPR046848">
    <property type="entry name" value="E_motif"/>
</dbReference>
<feature type="repeat" description="PPR" evidence="6">
    <location>
        <begin position="192"/>
        <end position="226"/>
    </location>
</feature>
<evidence type="ECO:0000313" key="10">
    <source>
        <dbReference type="Proteomes" id="UP000075243"/>
    </source>
</evidence>
<feature type="domain" description="DYW" evidence="7">
    <location>
        <begin position="1185"/>
        <end position="1277"/>
    </location>
</feature>
<keyword evidence="3" id="KW-0677">Repeat</keyword>
<evidence type="ECO:0000259" key="7">
    <source>
        <dbReference type="Pfam" id="PF14432"/>
    </source>
</evidence>
<evidence type="ECO:0000256" key="6">
    <source>
        <dbReference type="PROSITE-ProRule" id="PRU00708"/>
    </source>
</evidence>
<evidence type="ECO:0000256" key="1">
    <source>
        <dbReference type="ARBA" id="ARBA00004173"/>
    </source>
</evidence>
<dbReference type="InterPro" id="IPR033443">
    <property type="entry name" value="PROP1-like_PPR_dom"/>
</dbReference>
<dbReference type="SUPFAM" id="SSF81901">
    <property type="entry name" value="HCP-like"/>
    <property type="match status" value="1"/>
</dbReference>
<dbReference type="InterPro" id="IPR002885">
    <property type="entry name" value="PPR_rpt"/>
</dbReference>
<dbReference type="Pfam" id="PF01535">
    <property type="entry name" value="PPR"/>
    <property type="match status" value="8"/>
</dbReference>
<dbReference type="GO" id="GO:0003723">
    <property type="term" value="F:RNA binding"/>
    <property type="evidence" value="ECO:0007669"/>
    <property type="project" value="InterPro"/>
</dbReference>
<evidence type="ECO:0000256" key="5">
    <source>
        <dbReference type="ARBA" id="ARBA00023128"/>
    </source>
</evidence>
<feature type="domain" description="PROP1-like PPR" evidence="8">
    <location>
        <begin position="20"/>
        <end position="150"/>
    </location>
</feature>
<keyword evidence="10" id="KW-1185">Reference proteome</keyword>
<dbReference type="NCBIfam" id="TIGR00756">
    <property type="entry name" value="PPR"/>
    <property type="match status" value="14"/>
</dbReference>
<feature type="repeat" description="PPR" evidence="6">
    <location>
        <begin position="942"/>
        <end position="976"/>
    </location>
</feature>
<feature type="repeat" description="PPR" evidence="6">
    <location>
        <begin position="367"/>
        <end position="401"/>
    </location>
</feature>
<accession>A0A151SCY2</accession>
<protein>
    <submittedName>
        <fullName evidence="9">Pentatricopeptide repeat-containing protein At1g71420 family</fullName>
    </submittedName>
</protein>
<dbReference type="GO" id="GO:0008270">
    <property type="term" value="F:zinc ion binding"/>
    <property type="evidence" value="ECO:0007669"/>
    <property type="project" value="InterPro"/>
</dbReference>
<dbReference type="Pfam" id="PF13041">
    <property type="entry name" value="PPR_2"/>
    <property type="match status" value="1"/>
</dbReference>
<evidence type="ECO:0000313" key="9">
    <source>
        <dbReference type="EMBL" id="KYP52672.1"/>
    </source>
</evidence>
<gene>
    <name evidence="9" type="ORF">KK1_025414</name>
</gene>
<feature type="repeat" description="PPR" evidence="6">
    <location>
        <begin position="332"/>
        <end position="366"/>
    </location>
</feature>
<dbReference type="Pfam" id="PF20431">
    <property type="entry name" value="E_motif"/>
    <property type="match status" value="1"/>
</dbReference>
<dbReference type="Pfam" id="PF14432">
    <property type="entry name" value="DYW_deaminase"/>
    <property type="match status" value="1"/>
</dbReference>
<reference evidence="9" key="1">
    <citation type="journal article" date="2012" name="Nat. Biotechnol.">
        <title>Draft genome sequence of pigeonpea (Cajanus cajan), an orphan legume crop of resource-poor farmers.</title>
        <authorList>
            <person name="Varshney R.K."/>
            <person name="Chen W."/>
            <person name="Li Y."/>
            <person name="Bharti A.K."/>
            <person name="Saxena R.K."/>
            <person name="Schlueter J.A."/>
            <person name="Donoghue M.T."/>
            <person name="Azam S."/>
            <person name="Fan G."/>
            <person name="Whaley A.M."/>
            <person name="Farmer A.D."/>
            <person name="Sheridan J."/>
            <person name="Iwata A."/>
            <person name="Tuteja R."/>
            <person name="Penmetsa R.V."/>
            <person name="Wu W."/>
            <person name="Upadhyaya H.D."/>
            <person name="Yang S.P."/>
            <person name="Shah T."/>
            <person name="Saxena K.B."/>
            <person name="Michael T."/>
            <person name="McCombie W.R."/>
            <person name="Yang B."/>
            <person name="Zhang G."/>
            <person name="Yang H."/>
            <person name="Wang J."/>
            <person name="Spillane C."/>
            <person name="Cook D.R."/>
            <person name="May G.D."/>
            <person name="Xu X."/>
            <person name="Jackson S.A."/>
        </authorList>
    </citation>
    <scope>NUCLEOTIDE SEQUENCE [LARGE SCALE GENOMIC DNA]</scope>
</reference>
<dbReference type="Pfam" id="PF13812">
    <property type="entry name" value="PPR_3"/>
    <property type="match status" value="1"/>
</dbReference>
<dbReference type="PANTHER" id="PTHR24015">
    <property type="entry name" value="OS07G0578800 PROTEIN-RELATED"/>
    <property type="match status" value="1"/>
</dbReference>
<feature type="repeat" description="PPR" evidence="6">
    <location>
        <begin position="52"/>
        <end position="86"/>
    </location>
</feature>
<dbReference type="FunFam" id="1.25.40.10:FF:000090">
    <property type="entry name" value="Pentatricopeptide repeat-containing protein, chloroplastic"/>
    <property type="match status" value="1"/>
</dbReference>
<dbReference type="Pfam" id="PF17177">
    <property type="entry name" value="PPR_long"/>
    <property type="match status" value="1"/>
</dbReference>
<dbReference type="PROSITE" id="PS51375">
    <property type="entry name" value="PPR"/>
    <property type="match status" value="14"/>
</dbReference>
<dbReference type="FunFam" id="1.25.40.10:FF:000501">
    <property type="entry name" value="Putative pentatricopeptide repeat-containing protein mitochondrial"/>
    <property type="match status" value="1"/>
</dbReference>
<name>A0A151SCY2_CAJCA</name>
<evidence type="ECO:0000256" key="3">
    <source>
        <dbReference type="ARBA" id="ARBA00022737"/>
    </source>
</evidence>
<feature type="repeat" description="PPR" evidence="6">
    <location>
        <begin position="87"/>
        <end position="121"/>
    </location>
</feature>
<feature type="repeat" description="PPR" evidence="6">
    <location>
        <begin position="625"/>
        <end position="659"/>
    </location>
</feature>
<feature type="repeat" description="PPR" evidence="6">
    <location>
        <begin position="157"/>
        <end position="191"/>
    </location>
</feature>
<proteinExistence type="inferred from homology"/>
<dbReference type="InterPro" id="IPR032867">
    <property type="entry name" value="DYW_dom"/>
</dbReference>
<feature type="repeat" description="PPR" evidence="6">
    <location>
        <begin position="122"/>
        <end position="156"/>
    </location>
</feature>
<keyword evidence="4" id="KW-0809">Transit peptide</keyword>
<comment type="similarity">
    <text evidence="2">Belongs to the PPR family. PCMP-H subfamily.</text>
</comment>
<dbReference type="EMBL" id="KQ483421">
    <property type="protein sequence ID" value="KYP52672.1"/>
    <property type="molecule type" value="Genomic_DNA"/>
</dbReference>
<keyword evidence="5" id="KW-0496">Mitochondrion</keyword>
<feature type="repeat" description="PPR" evidence="6">
    <location>
        <begin position="17"/>
        <end position="51"/>
    </location>
</feature>
<dbReference type="GO" id="GO:0005739">
    <property type="term" value="C:mitochondrion"/>
    <property type="evidence" value="ECO:0007669"/>
    <property type="project" value="UniProtKB-SubCell"/>
</dbReference>
<feature type="repeat" description="PPR" evidence="6">
    <location>
        <begin position="1005"/>
        <end position="1040"/>
    </location>
</feature>
<feature type="repeat" description="PPR" evidence="6">
    <location>
        <begin position="402"/>
        <end position="436"/>
    </location>
</feature>
<dbReference type="PANTHER" id="PTHR24015:SF548">
    <property type="entry name" value="OS08G0340900 PROTEIN"/>
    <property type="match status" value="1"/>
</dbReference>
<feature type="repeat" description="PPR" evidence="6">
    <location>
        <begin position="227"/>
        <end position="261"/>
    </location>
</feature>
<sequence length="1327" mass="149425">MPFKSPDPDIGENEEVSGNLCSQLICECCKEGDLDRAMSLLAQMEAKGFHLSSASYTSLIEALGNVGRTSEADMLFKEMVCYGYKPKLNLYNSLLRGFLKKGLLELANGLLQEMDDSGIWRSQETYKIFLDYYVGAGRLEDTWSTINEMKQKGFPLNSFVYSKVVGIYRDNGMWKKAIEILEEIRERGISLDIHICNSIIDTFGRYGELDEALKLFKKMKNEGIRPNIVTWNSLIKWHCREGDFMKAFYLFTDMQEQGLYPDPKIFVTIISCLGEQGKWDIIKKYFESMKIWGNKEHGAVYAVLVDIYGQYGKFQNAGECVQALKSEGVLVSPSIFCVLANAYAQQGLCEQAIKVLQIMEAEGIEPNIVMLNMLINAFGNAGRYMEAMSVYHHIKQSGVSPDVVTYTTLMKAFIRAKKFDEVPIIYKEMENDGCTPDRKARQMLQVALTVLEQRMLLATKDAMTSHLCMEIWDPQTNWFENLKSKESQVSQGNTGDFDRVLIKESAVLLFKTETMVLGGAGNLSALMLCSTKLVRSVFLKRCLLRNLCTTSAAPDTIARHIDAQIRALSSQGNIEEALSLLHTHASLSLQTYASLFHACAHKKCLQHGMALHHYMLHKDPTFQNDLFLTNHIINMYCKCGHLAYARHVFDQMSHRNVVSWTALISGYAQSGLIRECFSLFSGLLAHIRPNEFAFASLLSACEEHDIECGMQVHAVALKISLDANVYVANALITMYSKRSGSWGSYDQTPDDAWTVFKSMEFRNLISWNSMIAGFQLRGLGDKAIRLFAHMFCKGIGFDRATLLSVFSSLNECGAFDDIDIHLRKCFQLHCLTIKSGLISEIEVVTALIKSYANLGGHISDCYRIFLDTSSQLDIVSWTALISVVAERDPEQAFLLFCQLHRQNYLPDWYTFSIALKACAYFVTEQHAMAIHSQVIRKGFQEDTVLSNALIHAYARCGSLALSEQVFHEMGSRDLVSWNSMFKSYAIHGQAKGALELFQQMHVCPDSATFVALLSACSHVGLVDEGVKLFNSMSGDHGIVPQLDHYSCMIDLYGRAGKLSEAENLIRKMPMEPDSVIWSSLLGSCRKHGEARLAKLAADKFKELEPNKSLGYVQMSNIYSSGGSFTEAGLTRKEMRDYKVRKQPGLSWIEIGKQVHEFGSGGQHHPHRGAILSRLEILIGQLKEMGYVPELSLALYDTEVEHKEDQLLHHSEKMALVFAIMNEGSLPCSGNVIKIMKNIRICVDCHNFMKLASYLFQKEIVVRDSNRFHHFKYATCSYQTVPATVDFLGLTALVEEAHNLLESSALELYGGHLYLLDEFVEVLTLRIR</sequence>
<dbReference type="Proteomes" id="UP000075243">
    <property type="component" value="Unassembled WGS sequence"/>
</dbReference>
<dbReference type="GO" id="GO:0009451">
    <property type="term" value="P:RNA modification"/>
    <property type="evidence" value="ECO:0007669"/>
    <property type="project" value="InterPro"/>
</dbReference>
<dbReference type="FunFam" id="1.25.40.10:FF:001384">
    <property type="entry name" value="Pentatricopeptide repeat-containing protein mitochondrial"/>
    <property type="match status" value="1"/>
</dbReference>
<dbReference type="InterPro" id="IPR046960">
    <property type="entry name" value="PPR_At4g14850-like_plant"/>
</dbReference>
<dbReference type="Gramene" id="C.cajan_24052.t">
    <property type="protein sequence ID" value="C.cajan_24052.t"/>
    <property type="gene ID" value="C.cajan_24052"/>
</dbReference>
<feature type="repeat" description="PPR" evidence="6">
    <location>
        <begin position="763"/>
        <end position="797"/>
    </location>
</feature>
<evidence type="ECO:0000256" key="4">
    <source>
        <dbReference type="ARBA" id="ARBA00022946"/>
    </source>
</evidence>
<dbReference type="InterPro" id="IPR011990">
    <property type="entry name" value="TPR-like_helical_dom_sf"/>
</dbReference>
<organism evidence="9 10">
    <name type="scientific">Cajanus cajan</name>
    <name type="common">Pigeon pea</name>
    <name type="synonym">Cajanus indicus</name>
    <dbReference type="NCBI Taxonomy" id="3821"/>
    <lineage>
        <taxon>Eukaryota</taxon>
        <taxon>Viridiplantae</taxon>
        <taxon>Streptophyta</taxon>
        <taxon>Embryophyta</taxon>
        <taxon>Tracheophyta</taxon>
        <taxon>Spermatophyta</taxon>
        <taxon>Magnoliopsida</taxon>
        <taxon>eudicotyledons</taxon>
        <taxon>Gunneridae</taxon>
        <taxon>Pentapetalae</taxon>
        <taxon>rosids</taxon>
        <taxon>fabids</taxon>
        <taxon>Fabales</taxon>
        <taxon>Fabaceae</taxon>
        <taxon>Papilionoideae</taxon>
        <taxon>50 kb inversion clade</taxon>
        <taxon>NPAAA clade</taxon>
        <taxon>indigoferoid/millettioid clade</taxon>
        <taxon>Phaseoleae</taxon>
        <taxon>Cajanus</taxon>
    </lineage>
</organism>
<dbReference type="Gene3D" id="1.25.40.10">
    <property type="entry name" value="Tetratricopeptide repeat domain"/>
    <property type="match status" value="7"/>
</dbReference>